<dbReference type="InterPro" id="IPR015285">
    <property type="entry name" value="RIO2_wHTH_N"/>
</dbReference>
<comment type="catalytic activity">
    <reaction evidence="11">
        <text>L-threonyl-[protein] + ATP = O-phospho-L-threonyl-[protein] + ADP + H(+)</text>
        <dbReference type="Rhea" id="RHEA:46608"/>
        <dbReference type="Rhea" id="RHEA-COMP:11060"/>
        <dbReference type="Rhea" id="RHEA-COMP:11605"/>
        <dbReference type="ChEBI" id="CHEBI:15378"/>
        <dbReference type="ChEBI" id="CHEBI:30013"/>
        <dbReference type="ChEBI" id="CHEBI:30616"/>
        <dbReference type="ChEBI" id="CHEBI:61977"/>
        <dbReference type="ChEBI" id="CHEBI:456216"/>
        <dbReference type="EC" id="2.7.11.1"/>
    </reaction>
</comment>
<dbReference type="GO" id="GO:0005634">
    <property type="term" value="C:nucleus"/>
    <property type="evidence" value="ECO:0007669"/>
    <property type="project" value="TreeGrafter"/>
</dbReference>
<feature type="compositionally biased region" description="Acidic residues" evidence="15">
    <location>
        <begin position="355"/>
        <end position="398"/>
    </location>
</feature>
<comment type="cofactor">
    <cofactor evidence="1">
        <name>Mg(2+)</name>
        <dbReference type="ChEBI" id="CHEBI:18420"/>
    </cofactor>
</comment>
<dbReference type="OrthoDB" id="10258631at2759"/>
<dbReference type="RefSeq" id="XP_015468426.1">
    <property type="nucleotide sequence ID" value="XM_015610712.1"/>
</dbReference>
<dbReference type="SMART" id="SM00090">
    <property type="entry name" value="RIO"/>
    <property type="match status" value="1"/>
</dbReference>
<proteinExistence type="inferred from homology"/>
<dbReference type="FunFam" id="3.30.200.20:FF:000052">
    <property type="entry name" value="Serine/threonine-protein kinase RIO2"/>
    <property type="match status" value="1"/>
</dbReference>
<dbReference type="Proteomes" id="UP000054251">
    <property type="component" value="Unassembled WGS sequence"/>
</dbReference>
<dbReference type="InterPro" id="IPR036390">
    <property type="entry name" value="WH_DNA-bd_sf"/>
</dbReference>
<feature type="domain" description="RIO kinase" evidence="16">
    <location>
        <begin position="66"/>
        <end position="298"/>
    </location>
</feature>
<accession>A0A0V1Q1D2</accession>
<dbReference type="GeneID" id="26838891"/>
<dbReference type="Gene3D" id="3.30.200.20">
    <property type="entry name" value="Phosphorylase Kinase, domain 1"/>
    <property type="match status" value="1"/>
</dbReference>
<dbReference type="InterPro" id="IPR018934">
    <property type="entry name" value="RIO_dom"/>
</dbReference>
<evidence type="ECO:0000256" key="10">
    <source>
        <dbReference type="ARBA" id="ARBA00022842"/>
    </source>
</evidence>
<keyword evidence="7" id="KW-0547">Nucleotide-binding</keyword>
<evidence type="ECO:0000313" key="17">
    <source>
        <dbReference type="EMBL" id="KSA02324.1"/>
    </source>
</evidence>
<evidence type="ECO:0000256" key="7">
    <source>
        <dbReference type="ARBA" id="ARBA00022741"/>
    </source>
</evidence>
<dbReference type="InterPro" id="IPR036388">
    <property type="entry name" value="WH-like_DNA-bd_sf"/>
</dbReference>
<evidence type="ECO:0000256" key="12">
    <source>
        <dbReference type="ARBA" id="ARBA00048679"/>
    </source>
</evidence>
<evidence type="ECO:0000259" key="16">
    <source>
        <dbReference type="SMART" id="SM00090"/>
    </source>
</evidence>
<evidence type="ECO:0000313" key="18">
    <source>
        <dbReference type="Proteomes" id="UP000054251"/>
    </source>
</evidence>
<dbReference type="AlphaFoldDB" id="A0A0V1Q1D2"/>
<dbReference type="PANTHER" id="PTHR45852:SF1">
    <property type="entry name" value="SERINE_THREONINE-PROTEIN KINASE RIO2"/>
    <property type="match status" value="1"/>
</dbReference>
<dbReference type="EMBL" id="LMYN01000029">
    <property type="protein sequence ID" value="KSA02324.1"/>
    <property type="molecule type" value="Genomic_DNA"/>
</dbReference>
<dbReference type="Gene3D" id="1.10.510.10">
    <property type="entry name" value="Transferase(Phosphotransferase) domain 1"/>
    <property type="match status" value="1"/>
</dbReference>
<dbReference type="GO" id="GO:0046872">
    <property type="term" value="F:metal ion binding"/>
    <property type="evidence" value="ECO:0007669"/>
    <property type="project" value="UniProtKB-KW"/>
</dbReference>
<dbReference type="SUPFAM" id="SSF46785">
    <property type="entry name" value="Winged helix' DNA-binding domain"/>
    <property type="match status" value="1"/>
</dbReference>
<dbReference type="FunFam" id="1.10.10.10:FF:000053">
    <property type="entry name" value="Serine/threonine-protein kinase RIO2"/>
    <property type="match status" value="1"/>
</dbReference>
<dbReference type="GO" id="GO:0005524">
    <property type="term" value="F:ATP binding"/>
    <property type="evidence" value="ECO:0007669"/>
    <property type="project" value="UniProtKB-KW"/>
</dbReference>
<evidence type="ECO:0000256" key="11">
    <source>
        <dbReference type="ARBA" id="ARBA00047899"/>
    </source>
</evidence>
<evidence type="ECO:0000256" key="15">
    <source>
        <dbReference type="SAM" id="MobiDB-lite"/>
    </source>
</evidence>
<evidence type="ECO:0000256" key="6">
    <source>
        <dbReference type="ARBA" id="ARBA00022723"/>
    </source>
</evidence>
<name>A0A0V1Q1D2_9ASCO</name>
<evidence type="ECO:0000256" key="5">
    <source>
        <dbReference type="ARBA" id="ARBA00022679"/>
    </source>
</evidence>
<feature type="region of interest" description="Disordered" evidence="15">
    <location>
        <begin position="353"/>
        <end position="398"/>
    </location>
</feature>
<dbReference type="CDD" id="cd05144">
    <property type="entry name" value="RIO2_C"/>
    <property type="match status" value="1"/>
</dbReference>
<evidence type="ECO:0000256" key="3">
    <source>
        <dbReference type="ARBA" id="ARBA00012513"/>
    </source>
</evidence>
<keyword evidence="8" id="KW-0418">Kinase</keyword>
<organism evidence="17 18">
    <name type="scientific">Debaryomyces fabryi</name>
    <dbReference type="NCBI Taxonomy" id="58627"/>
    <lineage>
        <taxon>Eukaryota</taxon>
        <taxon>Fungi</taxon>
        <taxon>Dikarya</taxon>
        <taxon>Ascomycota</taxon>
        <taxon>Saccharomycotina</taxon>
        <taxon>Pichiomycetes</taxon>
        <taxon>Debaryomycetaceae</taxon>
        <taxon>Debaryomyces</taxon>
    </lineage>
</organism>
<comment type="caution">
    <text evidence="17">The sequence shown here is derived from an EMBL/GenBank/DDBJ whole genome shotgun (WGS) entry which is preliminary data.</text>
</comment>
<evidence type="ECO:0000256" key="8">
    <source>
        <dbReference type="ARBA" id="ARBA00022777"/>
    </source>
</evidence>
<dbReference type="InterPro" id="IPR030484">
    <property type="entry name" value="Rio2"/>
</dbReference>
<keyword evidence="9" id="KW-0067">ATP-binding</keyword>
<dbReference type="GO" id="GO:0004674">
    <property type="term" value="F:protein serine/threonine kinase activity"/>
    <property type="evidence" value="ECO:0007669"/>
    <property type="project" value="UniProtKB-KW"/>
</dbReference>
<protein>
    <recommendedName>
        <fullName evidence="13">Serine/threonine-protein kinase RIO2</fullName>
        <ecNumber evidence="3">2.7.11.1</ecNumber>
    </recommendedName>
    <alternativeName>
        <fullName evidence="14">Serine/threonine-protein kinase rio2</fullName>
    </alternativeName>
</protein>
<dbReference type="Gene3D" id="1.10.10.10">
    <property type="entry name" value="Winged helix-like DNA-binding domain superfamily/Winged helix DNA-binding domain"/>
    <property type="match status" value="1"/>
</dbReference>
<keyword evidence="6" id="KW-0479">Metal-binding</keyword>
<keyword evidence="18" id="KW-1185">Reference proteome</keyword>
<evidence type="ECO:0000256" key="14">
    <source>
        <dbReference type="ARBA" id="ARBA00068837"/>
    </source>
</evidence>
<dbReference type="SUPFAM" id="SSF56112">
    <property type="entry name" value="Protein kinase-like (PK-like)"/>
    <property type="match status" value="1"/>
</dbReference>
<keyword evidence="4" id="KW-0723">Serine/threonine-protein kinase</keyword>
<dbReference type="InterPro" id="IPR011009">
    <property type="entry name" value="Kinase-like_dom_sf"/>
</dbReference>
<dbReference type="Pfam" id="PF09202">
    <property type="entry name" value="Rio2_N"/>
    <property type="match status" value="1"/>
</dbReference>
<dbReference type="GO" id="GO:0030490">
    <property type="term" value="P:maturation of SSU-rRNA"/>
    <property type="evidence" value="ECO:0007669"/>
    <property type="project" value="TreeGrafter"/>
</dbReference>
<evidence type="ECO:0000256" key="13">
    <source>
        <dbReference type="ARBA" id="ARBA00068353"/>
    </source>
</evidence>
<dbReference type="GO" id="GO:0005829">
    <property type="term" value="C:cytosol"/>
    <property type="evidence" value="ECO:0007669"/>
    <property type="project" value="TreeGrafter"/>
</dbReference>
<dbReference type="GO" id="GO:0030688">
    <property type="term" value="C:preribosome, small subunit precursor"/>
    <property type="evidence" value="ECO:0007669"/>
    <property type="project" value="TreeGrafter"/>
</dbReference>
<gene>
    <name evidence="17" type="ORF">AC631_01882</name>
</gene>
<keyword evidence="10" id="KW-0460">Magnesium</keyword>
<dbReference type="FunFam" id="1.10.510.10:FF:000566">
    <property type="entry name" value="Serine/threonine-protein kinase rio2"/>
    <property type="match status" value="1"/>
</dbReference>
<dbReference type="Pfam" id="PF01163">
    <property type="entry name" value="RIO1"/>
    <property type="match status" value="1"/>
</dbReference>
<comment type="catalytic activity">
    <reaction evidence="12">
        <text>L-seryl-[protein] + ATP = O-phospho-L-seryl-[protein] + ADP + H(+)</text>
        <dbReference type="Rhea" id="RHEA:17989"/>
        <dbReference type="Rhea" id="RHEA-COMP:9863"/>
        <dbReference type="Rhea" id="RHEA-COMP:11604"/>
        <dbReference type="ChEBI" id="CHEBI:15378"/>
        <dbReference type="ChEBI" id="CHEBI:29999"/>
        <dbReference type="ChEBI" id="CHEBI:30616"/>
        <dbReference type="ChEBI" id="CHEBI:83421"/>
        <dbReference type="ChEBI" id="CHEBI:456216"/>
        <dbReference type="EC" id="2.7.11.1"/>
    </reaction>
</comment>
<evidence type="ECO:0000256" key="1">
    <source>
        <dbReference type="ARBA" id="ARBA00001946"/>
    </source>
</evidence>
<reference evidence="17 18" key="1">
    <citation type="submission" date="2015-11" db="EMBL/GenBank/DDBJ databases">
        <title>The genome of Debaryomyces fabryi.</title>
        <authorList>
            <person name="Tafer H."/>
            <person name="Lopandic K."/>
        </authorList>
    </citation>
    <scope>NUCLEOTIDE SEQUENCE [LARGE SCALE GENOMIC DNA]</scope>
    <source>
        <strain evidence="17 18">CBS 789</strain>
    </source>
</reference>
<comment type="similarity">
    <text evidence="2">Belongs to the protein kinase superfamily. RIO-type Ser/Thr kinase family.</text>
</comment>
<dbReference type="InterPro" id="IPR000687">
    <property type="entry name" value="RIO_kinase"/>
</dbReference>
<dbReference type="PANTHER" id="PTHR45852">
    <property type="entry name" value="SER/THR-PROTEIN KINASE RIO2"/>
    <property type="match status" value="1"/>
</dbReference>
<evidence type="ECO:0000256" key="9">
    <source>
        <dbReference type="ARBA" id="ARBA00022840"/>
    </source>
</evidence>
<evidence type="ECO:0000256" key="4">
    <source>
        <dbReference type="ARBA" id="ARBA00022527"/>
    </source>
</evidence>
<evidence type="ECO:0000256" key="2">
    <source>
        <dbReference type="ARBA" id="ARBA00009196"/>
    </source>
</evidence>
<dbReference type="EC" id="2.7.11.1" evidence="3"/>
<keyword evidence="5" id="KW-0808">Transferase</keyword>
<sequence length="423" mass="49271">MKLDTSHMRYLTADDFRVLQAIEQGSRNHELVPTQMIHSIGGLKSPSGTNRAIGDLAKLKLVSRLRNAKYDGFRLTYNGYDYLALKSMLNRNTLYSVGSIIGVGKESDIYSVSDTDGKQKVLKIHRLGRTSFTTVKNNRDYLRNRQSSNWMYLSRLAANKEFEFMVILYDNGFSVPQPFDYSRHTVMMEWIKGIPMKHLRKHDNFKRLYSDLMNFIVKLANHGLIHCDFNEFNIIIRDKEDASKHEFDFVVIDFPQCVSIDHTDAKVYFDRDVASIKSFFLKKFRYEPEHDPTMFDTEGYGDGYKYAYPNFKRDVSRVKSLDVEVQASGYARKRTGNREDKDLEAAVLGMRINVEDEEEEEDDRSEIDSDYEQDEETEDSIEEYESEEELKDDEEEDEQIIEALSSGVKQLKMDKLGNYILDE</sequence>